<protein>
    <submittedName>
        <fullName evidence="2">Uncharacterized protein</fullName>
    </submittedName>
</protein>
<feature type="region of interest" description="Disordered" evidence="1">
    <location>
        <begin position="127"/>
        <end position="160"/>
    </location>
</feature>
<gene>
    <name evidence="2" type="ORF">TTHERM_00359180</name>
</gene>
<dbReference type="eggNOG" id="ENOG502QQH0">
    <property type="taxonomic scope" value="Eukaryota"/>
</dbReference>
<feature type="compositionally biased region" description="Acidic residues" evidence="1">
    <location>
        <begin position="139"/>
        <end position="153"/>
    </location>
</feature>
<accession>Q22PM8</accession>
<evidence type="ECO:0000313" key="3">
    <source>
        <dbReference type="Proteomes" id="UP000009168"/>
    </source>
</evidence>
<name>Q22PM8_TETTS</name>
<proteinExistence type="predicted"/>
<evidence type="ECO:0000313" key="2">
    <source>
        <dbReference type="EMBL" id="EAR87081.2"/>
    </source>
</evidence>
<keyword evidence="3" id="KW-1185">Reference proteome</keyword>
<sequence>MKSVLRNDIILNLINQYYLDTERKFYVFEMEYYDQSLENFEKQYLLNHKTINSLKEEIYNYFQENLNLVRDFDYINNGGYLEFYVMLINQDKIQIKLNLISPYIEQQQNQYINNNQNYYQQHYQQVDDNESENQQFNESEIEIEEDDEDQNQVEEEKNQKQAKKNMSFEKIIDHLPLQSQSNEFARKQQKYLDQIQDIIKLIKMKIPKKDLSNAIQNTFSKILNFHCLEIFEIIQKHPKYTSFEVLESNESFFILNVNKGKQTILLEGYKACSVEQAQSLANQYESIVKNQISSTFLNIEQIQINPQQIYVLVEKTFIGQLQKQQKKFFYRNLSLKDLKKFINYSYQLLLKNGIQITKINPENILIGRQYGYDSDEDNEIDFNEDLQNAFTIDGLSIQQFPTQYTEINEFQLHQHFVEYHNNEPVKNFKNTIQNLIEIFFQKISEIQLETISDVFNRLLLIINNLIFMGQYKFYSKIKISEKNINKIQIALSKQMSCSPKSFKKILELSKINPSLQINSLVINSQTFPKCLKQLFQQLMWKQYENKGVEEDKLQELFLKQQSWFIQKFLYDLKVFQQDKKFGQIKVNVFYEQNENDQLSKTININEFNENEIEVLKNQNCTVLEYNFELEGYLAFQKLNILIFDENIYYLIGDQQYILLRYENYKQIQQLFEFSITLAYFKEIFGQDYLKKYLAYKTTNLEVWLSCEFINLQQLTYIYEYTYELFDLQGFKSLIQLNLILKLWGYFDENDLSKIIKSFSKSNINTVKLIISKDVKEQIPKLTYFYKQKQIVNVQIKRINITDNQYYPDQNKTKYYLKDF</sequence>
<dbReference type="AlphaFoldDB" id="Q22PM8"/>
<dbReference type="HOGENOM" id="CLU_322525_0_0_1"/>
<dbReference type="Proteomes" id="UP000009168">
    <property type="component" value="Unassembled WGS sequence"/>
</dbReference>
<dbReference type="InParanoid" id="Q22PM8"/>
<reference evidence="3" key="1">
    <citation type="journal article" date="2006" name="PLoS Biol.">
        <title>Macronuclear genome sequence of the ciliate Tetrahymena thermophila, a model eukaryote.</title>
        <authorList>
            <person name="Eisen J.A."/>
            <person name="Coyne R.S."/>
            <person name="Wu M."/>
            <person name="Wu D."/>
            <person name="Thiagarajan M."/>
            <person name="Wortman J.R."/>
            <person name="Badger J.H."/>
            <person name="Ren Q."/>
            <person name="Amedeo P."/>
            <person name="Jones K.M."/>
            <person name="Tallon L.J."/>
            <person name="Delcher A.L."/>
            <person name="Salzberg S.L."/>
            <person name="Silva J.C."/>
            <person name="Haas B.J."/>
            <person name="Majoros W.H."/>
            <person name="Farzad M."/>
            <person name="Carlton J.M."/>
            <person name="Smith R.K. Jr."/>
            <person name="Garg J."/>
            <person name="Pearlman R.E."/>
            <person name="Karrer K.M."/>
            <person name="Sun L."/>
            <person name="Manning G."/>
            <person name="Elde N.C."/>
            <person name="Turkewitz A.P."/>
            <person name="Asai D.J."/>
            <person name="Wilkes D.E."/>
            <person name="Wang Y."/>
            <person name="Cai H."/>
            <person name="Collins K."/>
            <person name="Stewart B.A."/>
            <person name="Lee S.R."/>
            <person name="Wilamowska K."/>
            <person name="Weinberg Z."/>
            <person name="Ruzzo W.L."/>
            <person name="Wloga D."/>
            <person name="Gaertig J."/>
            <person name="Frankel J."/>
            <person name="Tsao C.-C."/>
            <person name="Gorovsky M.A."/>
            <person name="Keeling P.J."/>
            <person name="Waller R.F."/>
            <person name="Patron N.J."/>
            <person name="Cherry J.M."/>
            <person name="Stover N.A."/>
            <person name="Krieger C.J."/>
            <person name="del Toro C."/>
            <person name="Ryder H.F."/>
            <person name="Williamson S.C."/>
            <person name="Barbeau R.A."/>
            <person name="Hamilton E.P."/>
            <person name="Orias E."/>
        </authorList>
    </citation>
    <scope>NUCLEOTIDE SEQUENCE [LARGE SCALE GENOMIC DNA]</scope>
    <source>
        <strain evidence="3">SB210</strain>
    </source>
</reference>
<dbReference type="KEGG" id="tet:TTHERM_00359180"/>
<dbReference type="GeneID" id="7832708"/>
<organism evidence="2 3">
    <name type="scientific">Tetrahymena thermophila (strain SB210)</name>
    <dbReference type="NCBI Taxonomy" id="312017"/>
    <lineage>
        <taxon>Eukaryota</taxon>
        <taxon>Sar</taxon>
        <taxon>Alveolata</taxon>
        <taxon>Ciliophora</taxon>
        <taxon>Intramacronucleata</taxon>
        <taxon>Oligohymenophorea</taxon>
        <taxon>Hymenostomatida</taxon>
        <taxon>Tetrahymenina</taxon>
        <taxon>Tetrahymenidae</taxon>
        <taxon>Tetrahymena</taxon>
    </lineage>
</organism>
<dbReference type="RefSeq" id="XP_001007326.2">
    <property type="nucleotide sequence ID" value="XM_001007326.2"/>
</dbReference>
<evidence type="ECO:0000256" key="1">
    <source>
        <dbReference type="SAM" id="MobiDB-lite"/>
    </source>
</evidence>
<dbReference type="EMBL" id="GG662855">
    <property type="protein sequence ID" value="EAR87081.2"/>
    <property type="molecule type" value="Genomic_DNA"/>
</dbReference>